<dbReference type="Proteomes" id="UP001629274">
    <property type="component" value="Unassembled WGS sequence"/>
</dbReference>
<comment type="caution">
    <text evidence="1">The sequence shown here is derived from an EMBL/GenBank/DDBJ whole genome shotgun (WGS) entry which is preliminary data.</text>
</comment>
<name>A0ABW9BTJ9_9BURK</name>
<keyword evidence="2" id="KW-1185">Reference proteome</keyword>
<sequence length="240" mass="27275">MKSNQNENFFARLISPMLDQLRRIAYGTRGEQSIEDLKTEAWIAAQDVRVQLGELVEPEDERLQNAVLSKLRKAFGKFVNRKMRFAVQLDHERLGDDGEFLPNSVAASLAGPDSYEPEIALTLREEHTAVERALAERFSEAVAYLRTLSHFDHDKSAIAGYLAIPASTLESRLKRAEKTARMQWSMFDGIETIPADFVPLPGMRRLSTIARTKSAFLACMKKRTRQHRLFSLIPALFDVH</sequence>
<proteinExistence type="predicted"/>
<accession>A0ABW9BTJ9</accession>
<protein>
    <recommendedName>
        <fullName evidence="3">RNA polymerase, sigma-24 subunit, ECF subfamily</fullName>
    </recommendedName>
</protein>
<dbReference type="RefSeq" id="WP_408264917.1">
    <property type="nucleotide sequence ID" value="NZ_JAQQCK010000032.1"/>
</dbReference>
<gene>
    <name evidence="1" type="ORF">PQR03_34585</name>
</gene>
<dbReference type="EMBL" id="JAQQDR010000025">
    <property type="protein sequence ID" value="MFM0243285.1"/>
    <property type="molecule type" value="Genomic_DNA"/>
</dbReference>
<organism evidence="1 2">
    <name type="scientific">Paraburkholderia phytofirmans</name>
    <dbReference type="NCBI Taxonomy" id="261302"/>
    <lineage>
        <taxon>Bacteria</taxon>
        <taxon>Pseudomonadati</taxon>
        <taxon>Pseudomonadota</taxon>
        <taxon>Betaproteobacteria</taxon>
        <taxon>Burkholderiales</taxon>
        <taxon>Burkholderiaceae</taxon>
        <taxon>Paraburkholderia</taxon>
    </lineage>
</organism>
<evidence type="ECO:0008006" key="3">
    <source>
        <dbReference type="Google" id="ProtNLM"/>
    </source>
</evidence>
<reference evidence="1 2" key="1">
    <citation type="journal article" date="2024" name="Chem. Sci.">
        <title>Discovery of megapolipeptins by genome mining of a Burkholderiales bacteria collection.</title>
        <authorList>
            <person name="Paulo B.S."/>
            <person name="Recchia M.J.J."/>
            <person name="Lee S."/>
            <person name="Fergusson C.H."/>
            <person name="Romanowski S.B."/>
            <person name="Hernandez A."/>
            <person name="Krull N."/>
            <person name="Liu D.Y."/>
            <person name="Cavanagh H."/>
            <person name="Bos A."/>
            <person name="Gray C.A."/>
            <person name="Murphy B.T."/>
            <person name="Linington R.G."/>
            <person name="Eustaquio A.S."/>
        </authorList>
    </citation>
    <scope>NUCLEOTIDE SEQUENCE [LARGE SCALE GENOMIC DNA]</scope>
    <source>
        <strain evidence="1 2">RL17-351-BIE-A</strain>
    </source>
</reference>
<evidence type="ECO:0000313" key="2">
    <source>
        <dbReference type="Proteomes" id="UP001629274"/>
    </source>
</evidence>
<evidence type="ECO:0000313" key="1">
    <source>
        <dbReference type="EMBL" id="MFM0243285.1"/>
    </source>
</evidence>